<dbReference type="PROSITE" id="PS00141">
    <property type="entry name" value="ASP_PROTEASE"/>
    <property type="match status" value="1"/>
</dbReference>
<accession>A0A818RA61</accession>
<dbReference type="Proteomes" id="UP000663836">
    <property type="component" value="Unassembled WGS sequence"/>
</dbReference>
<reference evidence="2" key="1">
    <citation type="submission" date="2021-02" db="EMBL/GenBank/DDBJ databases">
        <authorList>
            <person name="Nowell W R."/>
        </authorList>
    </citation>
    <scope>NUCLEOTIDE SEQUENCE</scope>
</reference>
<evidence type="ECO:0000256" key="1">
    <source>
        <dbReference type="SAM" id="MobiDB-lite"/>
    </source>
</evidence>
<feature type="compositionally biased region" description="Polar residues" evidence="1">
    <location>
        <begin position="294"/>
        <end position="304"/>
    </location>
</feature>
<sequence length="422" mass="47845">MTFPLPANSLYLYGDSFYNVVKQFCGDEAVELLKFQLIDTSMNLLEVDDVFSILNFESDRTAALKEKLGVPCKDEFGEKHASVDYLLELINNYSKLDHALTVSDVLQNDKQNYSSCEKISNEKVLNLLKKIPNSEALQAYLQICENVFHSARSMPGPFSTVVNFSINEFLQRVEKLSALQNIKCLSDSGASSLIFPKHHKQSQQIHQLPTMITTTTITEQIIEETVYSVYLEASQILSGCNLSILNPNGKYISFEEVNRLAHQKLTRSQCKTFSKRENQSNSDKQEEDEDLEQYLSQKQSSGTNIMDDLDEPLLDDESGADTFSNQYYTFTKYMTYGITTSCTPCNNEDSNFDNYDSSNDDSSIKITSIVNECENVLVRILTYLQLKFEEDNDNDITFKCFDPSLSLLPLSSSNVDDLNDSH</sequence>
<gene>
    <name evidence="2" type="ORF">JBS370_LOCUS6145</name>
</gene>
<feature type="compositionally biased region" description="Acidic residues" evidence="1">
    <location>
        <begin position="307"/>
        <end position="318"/>
    </location>
</feature>
<dbReference type="EMBL" id="CAJOBD010000332">
    <property type="protein sequence ID" value="CAF3647249.1"/>
    <property type="molecule type" value="Genomic_DNA"/>
</dbReference>
<feature type="region of interest" description="Disordered" evidence="1">
    <location>
        <begin position="271"/>
        <end position="318"/>
    </location>
</feature>
<proteinExistence type="predicted"/>
<comment type="caution">
    <text evidence="2">The sequence shown here is derived from an EMBL/GenBank/DDBJ whole genome shotgun (WGS) entry which is preliminary data.</text>
</comment>
<dbReference type="InterPro" id="IPR001969">
    <property type="entry name" value="Aspartic_peptidase_AS"/>
</dbReference>
<evidence type="ECO:0000313" key="2">
    <source>
        <dbReference type="EMBL" id="CAF3647249.1"/>
    </source>
</evidence>
<dbReference type="AlphaFoldDB" id="A0A818RA61"/>
<evidence type="ECO:0000313" key="3">
    <source>
        <dbReference type="Proteomes" id="UP000663836"/>
    </source>
</evidence>
<name>A0A818RA61_9BILA</name>
<organism evidence="2 3">
    <name type="scientific">Rotaria sordida</name>
    <dbReference type="NCBI Taxonomy" id="392033"/>
    <lineage>
        <taxon>Eukaryota</taxon>
        <taxon>Metazoa</taxon>
        <taxon>Spiralia</taxon>
        <taxon>Gnathifera</taxon>
        <taxon>Rotifera</taxon>
        <taxon>Eurotatoria</taxon>
        <taxon>Bdelloidea</taxon>
        <taxon>Philodinida</taxon>
        <taxon>Philodinidae</taxon>
        <taxon>Rotaria</taxon>
    </lineage>
</organism>
<dbReference type="GO" id="GO:0006508">
    <property type="term" value="P:proteolysis"/>
    <property type="evidence" value="ECO:0007669"/>
    <property type="project" value="InterPro"/>
</dbReference>
<protein>
    <submittedName>
        <fullName evidence="2">Uncharacterized protein</fullName>
    </submittedName>
</protein>
<dbReference type="GO" id="GO:0004190">
    <property type="term" value="F:aspartic-type endopeptidase activity"/>
    <property type="evidence" value="ECO:0007669"/>
    <property type="project" value="InterPro"/>
</dbReference>